<dbReference type="AntiFam" id="ANF00013">
    <property type="entry name" value="tRNA translation"/>
</dbReference>
<gene>
    <name evidence="1" type="ORF">M569_00361</name>
</gene>
<protein>
    <submittedName>
        <fullName evidence="1">Uncharacterized protein</fullName>
    </submittedName>
</protein>
<name>S8EEL3_9LAMI</name>
<comment type="caution">
    <text evidence="1">The sequence shown here is derived from an EMBL/GenBank/DDBJ whole genome shotgun (WGS) entry which is preliminary data.</text>
</comment>
<dbReference type="AlphaFoldDB" id="S8EEL3"/>
<dbReference type="Proteomes" id="UP000015453">
    <property type="component" value="Unassembled WGS sequence"/>
</dbReference>
<feature type="non-terminal residue" evidence="1">
    <location>
        <position position="1"/>
    </location>
</feature>
<evidence type="ECO:0000313" key="2">
    <source>
        <dbReference type="Proteomes" id="UP000015453"/>
    </source>
</evidence>
<proteinExistence type="predicted"/>
<keyword evidence="2" id="KW-1185">Reference proteome</keyword>
<evidence type="ECO:0000313" key="1">
    <source>
        <dbReference type="EMBL" id="EPS74398.1"/>
    </source>
</evidence>
<feature type="non-terminal residue" evidence="1">
    <location>
        <position position="56"/>
    </location>
</feature>
<dbReference type="EMBL" id="AUSU01000084">
    <property type="protein sequence ID" value="EPS74398.1"/>
    <property type="molecule type" value="Genomic_DNA"/>
</dbReference>
<sequence length="56" mass="6476">RDVAQLGSAFVLGTKCHGFKSCHPYLLLLKRAVSQNKVRSIEIARTPYFYETIEYR</sequence>
<organism evidence="1 2">
    <name type="scientific">Genlisea aurea</name>
    <dbReference type="NCBI Taxonomy" id="192259"/>
    <lineage>
        <taxon>Eukaryota</taxon>
        <taxon>Viridiplantae</taxon>
        <taxon>Streptophyta</taxon>
        <taxon>Embryophyta</taxon>
        <taxon>Tracheophyta</taxon>
        <taxon>Spermatophyta</taxon>
        <taxon>Magnoliopsida</taxon>
        <taxon>eudicotyledons</taxon>
        <taxon>Gunneridae</taxon>
        <taxon>Pentapetalae</taxon>
        <taxon>asterids</taxon>
        <taxon>lamiids</taxon>
        <taxon>Lamiales</taxon>
        <taxon>Lentibulariaceae</taxon>
        <taxon>Genlisea</taxon>
    </lineage>
</organism>
<accession>S8EEL3</accession>
<reference evidence="1 2" key="1">
    <citation type="journal article" date="2013" name="BMC Genomics">
        <title>The miniature genome of a carnivorous plant Genlisea aurea contains a low number of genes and short non-coding sequences.</title>
        <authorList>
            <person name="Leushkin E.V."/>
            <person name="Sutormin R.A."/>
            <person name="Nabieva E.R."/>
            <person name="Penin A.A."/>
            <person name="Kondrashov A.S."/>
            <person name="Logacheva M.D."/>
        </authorList>
    </citation>
    <scope>NUCLEOTIDE SEQUENCE [LARGE SCALE GENOMIC DNA]</scope>
</reference>
<dbReference type="OrthoDB" id="10551011at2759"/>